<proteinExistence type="predicted"/>
<dbReference type="Proteomes" id="UP000243542">
    <property type="component" value="Unassembled WGS sequence"/>
</dbReference>
<keyword evidence="7" id="KW-1185">Reference proteome</keyword>
<dbReference type="GO" id="GO:0045892">
    <property type="term" value="P:negative regulation of DNA-templated transcription"/>
    <property type="evidence" value="ECO:0007669"/>
    <property type="project" value="UniProtKB-ARBA"/>
</dbReference>
<dbReference type="InterPro" id="IPR050109">
    <property type="entry name" value="HTH-type_TetR-like_transc_reg"/>
</dbReference>
<sequence>MSGRRLDPGARRAQLIGIGARLFAERPYHEVRMDEVGAAAGVSRALVYRYFPSKRDLFAAVYRRAADELVAATGAGSPGAVGDWVAAGLDAHFDYFEANATTVLAANRDLAGDPMIQSIITDELATLRSRLLDALEIPESRREAVGVALLAWLSFVRVSSVEWLLHRRIGRDELHALCLRTLAAALEPGNGR</sequence>
<dbReference type="AlphaFoldDB" id="A0A2A9G3C3"/>
<feature type="domain" description="HTH tetR-type" evidence="5">
    <location>
        <begin position="9"/>
        <end position="69"/>
    </location>
</feature>
<dbReference type="PROSITE" id="PS50977">
    <property type="entry name" value="HTH_TETR_2"/>
    <property type="match status" value="1"/>
</dbReference>
<dbReference type="GO" id="GO:0003700">
    <property type="term" value="F:DNA-binding transcription factor activity"/>
    <property type="evidence" value="ECO:0007669"/>
    <property type="project" value="TreeGrafter"/>
</dbReference>
<accession>A0A2A9G3C3</accession>
<dbReference type="FunFam" id="1.10.10.60:FF:000141">
    <property type="entry name" value="TetR family transcriptional regulator"/>
    <property type="match status" value="1"/>
</dbReference>
<organism evidence="6 7">
    <name type="scientific">Amycolatopsis sulphurea</name>
    <dbReference type="NCBI Taxonomy" id="76022"/>
    <lineage>
        <taxon>Bacteria</taxon>
        <taxon>Bacillati</taxon>
        <taxon>Actinomycetota</taxon>
        <taxon>Actinomycetes</taxon>
        <taxon>Pseudonocardiales</taxon>
        <taxon>Pseudonocardiaceae</taxon>
        <taxon>Amycolatopsis</taxon>
    </lineage>
</organism>
<protein>
    <submittedName>
        <fullName evidence="6">TetR family transcriptional regulator</fullName>
    </submittedName>
</protein>
<evidence type="ECO:0000256" key="2">
    <source>
        <dbReference type="ARBA" id="ARBA00023125"/>
    </source>
</evidence>
<dbReference type="EMBL" id="PDJK01000001">
    <property type="protein sequence ID" value="PFG57352.1"/>
    <property type="molecule type" value="Genomic_DNA"/>
</dbReference>
<evidence type="ECO:0000256" key="1">
    <source>
        <dbReference type="ARBA" id="ARBA00023015"/>
    </source>
</evidence>
<dbReference type="SUPFAM" id="SSF46689">
    <property type="entry name" value="Homeodomain-like"/>
    <property type="match status" value="1"/>
</dbReference>
<comment type="caution">
    <text evidence="6">The sequence shown here is derived from an EMBL/GenBank/DDBJ whole genome shotgun (WGS) entry which is preliminary data.</text>
</comment>
<name>A0A2A9G3C3_9PSEU</name>
<gene>
    <name evidence="6" type="ORF">ATK36_0933</name>
</gene>
<keyword evidence="1" id="KW-0805">Transcription regulation</keyword>
<dbReference type="PANTHER" id="PTHR30055:SF174">
    <property type="entry name" value="TRANSCRIPTIONAL REGULATORY PROTEIN (PROBABLY TETR-FAMILY)-RELATED"/>
    <property type="match status" value="1"/>
</dbReference>
<dbReference type="RefSeq" id="WP_098509950.1">
    <property type="nucleotide sequence ID" value="NZ_JBIAKZ010000006.1"/>
</dbReference>
<feature type="DNA-binding region" description="H-T-H motif" evidence="4">
    <location>
        <begin position="32"/>
        <end position="51"/>
    </location>
</feature>
<dbReference type="InterPro" id="IPR009057">
    <property type="entry name" value="Homeodomain-like_sf"/>
</dbReference>
<keyword evidence="3" id="KW-0804">Transcription</keyword>
<dbReference type="PANTHER" id="PTHR30055">
    <property type="entry name" value="HTH-TYPE TRANSCRIPTIONAL REGULATOR RUTR"/>
    <property type="match status" value="1"/>
</dbReference>
<evidence type="ECO:0000313" key="6">
    <source>
        <dbReference type="EMBL" id="PFG57352.1"/>
    </source>
</evidence>
<dbReference type="GO" id="GO:0000976">
    <property type="term" value="F:transcription cis-regulatory region binding"/>
    <property type="evidence" value="ECO:0007669"/>
    <property type="project" value="TreeGrafter"/>
</dbReference>
<reference evidence="6 7" key="1">
    <citation type="submission" date="2017-10" db="EMBL/GenBank/DDBJ databases">
        <title>Sequencing the genomes of 1000 actinobacteria strains.</title>
        <authorList>
            <person name="Klenk H.-P."/>
        </authorList>
    </citation>
    <scope>NUCLEOTIDE SEQUENCE [LARGE SCALE GENOMIC DNA]</scope>
    <source>
        <strain evidence="6 7">DSM 46092</strain>
    </source>
</reference>
<dbReference type="Gene3D" id="1.10.357.10">
    <property type="entry name" value="Tetracycline Repressor, domain 2"/>
    <property type="match status" value="1"/>
</dbReference>
<keyword evidence="2 4" id="KW-0238">DNA-binding</keyword>
<evidence type="ECO:0000256" key="4">
    <source>
        <dbReference type="PROSITE-ProRule" id="PRU00335"/>
    </source>
</evidence>
<evidence type="ECO:0000259" key="5">
    <source>
        <dbReference type="PROSITE" id="PS50977"/>
    </source>
</evidence>
<dbReference type="InterPro" id="IPR001647">
    <property type="entry name" value="HTH_TetR"/>
</dbReference>
<evidence type="ECO:0000256" key="3">
    <source>
        <dbReference type="ARBA" id="ARBA00023163"/>
    </source>
</evidence>
<dbReference type="Pfam" id="PF00440">
    <property type="entry name" value="TetR_N"/>
    <property type="match status" value="1"/>
</dbReference>
<evidence type="ECO:0000313" key="7">
    <source>
        <dbReference type="Proteomes" id="UP000243542"/>
    </source>
</evidence>
<dbReference type="PRINTS" id="PR00455">
    <property type="entry name" value="HTHTETR"/>
</dbReference>